<dbReference type="AlphaFoldDB" id="A0A5B7HF80"/>
<reference evidence="1 2" key="1">
    <citation type="submission" date="2019-05" db="EMBL/GenBank/DDBJ databases">
        <title>Another draft genome of Portunus trituberculatus and its Hox gene families provides insights of decapod evolution.</title>
        <authorList>
            <person name="Jeong J.-H."/>
            <person name="Song I."/>
            <person name="Kim S."/>
            <person name="Choi T."/>
            <person name="Kim D."/>
            <person name="Ryu S."/>
            <person name="Kim W."/>
        </authorList>
    </citation>
    <scope>NUCLEOTIDE SEQUENCE [LARGE SCALE GENOMIC DNA]</scope>
    <source>
        <tissue evidence="1">Muscle</tissue>
    </source>
</reference>
<proteinExistence type="predicted"/>
<dbReference type="Proteomes" id="UP000324222">
    <property type="component" value="Unassembled WGS sequence"/>
</dbReference>
<accession>A0A5B7HF80</accession>
<dbReference type="EMBL" id="VSRR010027845">
    <property type="protein sequence ID" value="MPC68439.1"/>
    <property type="molecule type" value="Genomic_DNA"/>
</dbReference>
<comment type="caution">
    <text evidence="1">The sequence shown here is derived from an EMBL/GenBank/DDBJ whole genome shotgun (WGS) entry which is preliminary data.</text>
</comment>
<evidence type="ECO:0000313" key="2">
    <source>
        <dbReference type="Proteomes" id="UP000324222"/>
    </source>
</evidence>
<protein>
    <submittedName>
        <fullName evidence="1">Uncharacterized protein</fullName>
    </submittedName>
</protein>
<keyword evidence="2" id="KW-1185">Reference proteome</keyword>
<evidence type="ECO:0000313" key="1">
    <source>
        <dbReference type="EMBL" id="MPC68439.1"/>
    </source>
</evidence>
<gene>
    <name evidence="1" type="ORF">E2C01_062641</name>
</gene>
<name>A0A5B7HF80_PORTR</name>
<organism evidence="1 2">
    <name type="scientific">Portunus trituberculatus</name>
    <name type="common">Swimming crab</name>
    <name type="synonym">Neptunus trituberculatus</name>
    <dbReference type="NCBI Taxonomy" id="210409"/>
    <lineage>
        <taxon>Eukaryota</taxon>
        <taxon>Metazoa</taxon>
        <taxon>Ecdysozoa</taxon>
        <taxon>Arthropoda</taxon>
        <taxon>Crustacea</taxon>
        <taxon>Multicrustacea</taxon>
        <taxon>Malacostraca</taxon>
        <taxon>Eumalacostraca</taxon>
        <taxon>Eucarida</taxon>
        <taxon>Decapoda</taxon>
        <taxon>Pleocyemata</taxon>
        <taxon>Brachyura</taxon>
        <taxon>Eubrachyura</taxon>
        <taxon>Portunoidea</taxon>
        <taxon>Portunidae</taxon>
        <taxon>Portuninae</taxon>
        <taxon>Portunus</taxon>
    </lineage>
</organism>
<sequence>MHLTVTTTLHSAHLDVAFTFQHHLHLKSPAATPGLLHSLASLTHLSPSPVTHSAKTLLM</sequence>